<dbReference type="PANTHER" id="PTHR10039">
    <property type="entry name" value="AMELOGENIN"/>
    <property type="match status" value="1"/>
</dbReference>
<dbReference type="EMBL" id="JANIEX010000422">
    <property type="protein sequence ID" value="KAJ3567308.1"/>
    <property type="molecule type" value="Genomic_DNA"/>
</dbReference>
<gene>
    <name evidence="4" type="ORF">NP233_g6449</name>
</gene>
<accession>A0AAD5VR06</accession>
<sequence length="780" mass="87021">MSRRSRKLFSKLSHVFDKHFSRSPRIQVISIDADASAEVPHTQPLSRTTTGSPRPGVVGTSELIKSSSAPAFTTTTIPSISPPHADALPNVASSNQPATPTSLPNESIQLIKQGSYQAPVPEASMSSDSSTSTIPQAQSHGVLNHAHDLVITRSHFTNYSNHYNISPPGFGLEKLLDKSMPDAFHDSAARYPPPRCHLGTRKEYIAQVTDWAFGESDRRTPILWMHGPFGIGKTAVAQSCAEALKTSHKLLATLFFSRSNANRADPLRVFTSIAYQIATQCRVFASIIDTRIREDLSLTSKSLSTQFEELLVVPLRQIGTTSNGLEGRVIIIVGLDECRGTAEQCEIIKIIAASASTQSTPFRWFITSRPEDPIVRAMRSSSISPAISRLELPVSRDIDHEILVFLTDEFTKIRENHDLPESWPGEEALALLVERGAGLWIYVSTIVRFIKDEGSFGPEDQLRIVLEFAESVTKRVGPNNPLAEMDFFYTLILQQIPLNIRTTIRKILLIHFMYPGEYSKDKTDVLCLSLDQFRRACASIKSVMELRGDSPSMELHFYHTSFLDFLADSTRSQELCILGEFLVQYRRELLERLQFIFSHTTGLVSSNHAGFRSMTILALLPDSSHFVLPSSLPENVQSQDHYSQASIYFWRFCCFPNHPIDTPSAIAISNFPFRKMFSLLPEESRTFFSRNYMSQLRPNLPLELRDKIHRQDKCPTPGCTNPEPVLLFGCGENEAIGKMDQDGDLRFENNQNPPAGKCPCGGQIERDDEGGPPLGSGQVY</sequence>
<comment type="caution">
    <text evidence="4">The sequence shown here is derived from an EMBL/GenBank/DDBJ whole genome shotgun (WGS) entry which is preliminary data.</text>
</comment>
<dbReference type="Gene3D" id="3.40.50.300">
    <property type="entry name" value="P-loop containing nucleotide triphosphate hydrolases"/>
    <property type="match status" value="1"/>
</dbReference>
<dbReference type="Pfam" id="PF24883">
    <property type="entry name" value="NPHP3_N"/>
    <property type="match status" value="1"/>
</dbReference>
<name>A0AAD5VR06_9AGAR</name>
<evidence type="ECO:0000313" key="5">
    <source>
        <dbReference type="Proteomes" id="UP001213000"/>
    </source>
</evidence>
<organism evidence="4 5">
    <name type="scientific">Leucocoprinus birnbaumii</name>
    <dbReference type="NCBI Taxonomy" id="56174"/>
    <lineage>
        <taxon>Eukaryota</taxon>
        <taxon>Fungi</taxon>
        <taxon>Dikarya</taxon>
        <taxon>Basidiomycota</taxon>
        <taxon>Agaricomycotina</taxon>
        <taxon>Agaricomycetes</taxon>
        <taxon>Agaricomycetidae</taxon>
        <taxon>Agaricales</taxon>
        <taxon>Agaricineae</taxon>
        <taxon>Agaricaceae</taxon>
        <taxon>Leucocoprinus</taxon>
    </lineage>
</organism>
<reference evidence="4" key="1">
    <citation type="submission" date="2022-07" db="EMBL/GenBank/DDBJ databases">
        <title>Genome Sequence of Leucocoprinus birnbaumii.</title>
        <authorList>
            <person name="Buettner E."/>
        </authorList>
    </citation>
    <scope>NUCLEOTIDE SEQUENCE</scope>
    <source>
        <strain evidence="4">VT141</strain>
    </source>
</reference>
<dbReference type="SUPFAM" id="SSF52540">
    <property type="entry name" value="P-loop containing nucleoside triphosphate hydrolases"/>
    <property type="match status" value="1"/>
</dbReference>
<feature type="compositionally biased region" description="Low complexity" evidence="2">
    <location>
        <begin position="74"/>
        <end position="83"/>
    </location>
</feature>
<evidence type="ECO:0000256" key="2">
    <source>
        <dbReference type="SAM" id="MobiDB-lite"/>
    </source>
</evidence>
<proteinExistence type="predicted"/>
<feature type="region of interest" description="Disordered" evidence="2">
    <location>
        <begin position="743"/>
        <end position="780"/>
    </location>
</feature>
<keyword evidence="5" id="KW-1185">Reference proteome</keyword>
<feature type="domain" description="Nephrocystin 3-like N-terminal" evidence="3">
    <location>
        <begin position="207"/>
        <end position="369"/>
    </location>
</feature>
<feature type="region of interest" description="Disordered" evidence="2">
    <location>
        <begin position="74"/>
        <end position="104"/>
    </location>
</feature>
<dbReference type="Proteomes" id="UP001213000">
    <property type="component" value="Unassembled WGS sequence"/>
</dbReference>
<dbReference type="AlphaFoldDB" id="A0AAD5VR06"/>
<dbReference type="InterPro" id="IPR027417">
    <property type="entry name" value="P-loop_NTPase"/>
</dbReference>
<keyword evidence="1" id="KW-0677">Repeat</keyword>
<evidence type="ECO:0000313" key="4">
    <source>
        <dbReference type="EMBL" id="KAJ3567308.1"/>
    </source>
</evidence>
<protein>
    <recommendedName>
        <fullName evidence="3">Nephrocystin 3-like N-terminal domain-containing protein</fullName>
    </recommendedName>
</protein>
<feature type="compositionally biased region" description="Polar residues" evidence="2">
    <location>
        <begin position="91"/>
        <end position="104"/>
    </location>
</feature>
<evidence type="ECO:0000259" key="3">
    <source>
        <dbReference type="Pfam" id="PF24883"/>
    </source>
</evidence>
<dbReference type="PANTHER" id="PTHR10039:SF16">
    <property type="entry name" value="GPI INOSITOL-DEACYLASE"/>
    <property type="match status" value="1"/>
</dbReference>
<feature type="compositionally biased region" description="Polar residues" evidence="2">
    <location>
        <begin position="43"/>
        <end position="52"/>
    </location>
</feature>
<dbReference type="InterPro" id="IPR056884">
    <property type="entry name" value="NPHP3-like_N"/>
</dbReference>
<evidence type="ECO:0000256" key="1">
    <source>
        <dbReference type="ARBA" id="ARBA00022737"/>
    </source>
</evidence>
<feature type="region of interest" description="Disordered" evidence="2">
    <location>
        <begin position="37"/>
        <end position="57"/>
    </location>
</feature>